<dbReference type="PANTHER" id="PTHR33137">
    <property type="entry name" value="MEDIATOR OF RNA POLYMERASE II TRANSCRIPTION SUBUNIT 15A-RELATED"/>
    <property type="match status" value="1"/>
</dbReference>
<dbReference type="InterPro" id="IPR044661">
    <property type="entry name" value="MED15a/b/c-like"/>
</dbReference>
<feature type="region of interest" description="Disordered" evidence="1">
    <location>
        <begin position="156"/>
        <end position="189"/>
    </location>
</feature>
<dbReference type="Proteomes" id="UP000838672">
    <property type="component" value="Unassembled WGS sequence"/>
</dbReference>
<sequence>MDNIVYSFASLELKPLVEHLIQRTSESEILQKSGLHPRPFVQLEANHNTPLEQRLSRIGNNRYMVCLLGQHAGKVVKDGKTALQCEIEAALEHDVLLFAFWLGEQAADPENMCDEMRQIYALITPPMCEVISDETSTTDTHQPNSADAVAANNVQTNTSKQAQDATKAKQTARADTNNAPHSAHQPVEPQPHIQVHPQAHLVQQHIVDAEDPELIARTIVSTLETSVWQILGEQTPVNSDNLLHICGYSRENIDSLEDTLKHQLSRIYYFEKTTAKKSPLFADVIQRKTWAYESLSFGHVDEAMRNLQKAAEEFGSDFFSCFWLGRLYALHGTQPKQFEKSISLNRLALSMLKASDTLLHALCHTHMAIAAGKLGDLAMAQQYFTESTQTFYTVEAYEHWAALTLAQQTKSPDEALVEQALRCLSKIQKTHFAYFLQLCDSLERSYGEHFAPVKELLFHSNRTFLNTTHRDTTENIAWAMREFKYPAHQLCPLNLDANPQENAVSLSYLIWQNYRSLHHASQRIVNRYQGLTIASGELGQLSERYNAEQSHAITALQQTRQLLNQREQAREKVARLDVAQGHTQRQLNFLNITTVLTGGIFAAAMAKLFAAAPLLQVGLLALFVISLYFRQQQAASAKSIGRNQSDEDQSKRWYSDKASAVWRETKRQVRDEGIQGAFTRLLELGSQVQLSHLDSAQQTIVQRTALLHESQGAQTQAIRAGWQHLQAQLAAWYQRMSQFETHAISADVGQYTHLLCQHEPVTVSKLNLLMCEPLYLAAGRNAPSTTESPSHVLHSHGSRLQAWFGDEKLAASMLHILDQMDLSTVQTSAQAAVQAPAQTEAKPTTAVAEALIDTDLEDASDTHRATTGTGNTNTQSADTPAPALTMATNPQCDTKADANKNKNEPKSGKTKQTTAEIHTTVATPITEVTHLQAAAKQTVQAQALTPAQTQQVEAVKQLATAWPQQMPSARITREQNQPIASVKPLTKVQAALLEANQLQLKPQPRPQAETMKVAIASEKERQAALAADKALTANKTEATDTTRVTDAARNTPAPA</sequence>
<accession>A0ABN8DTT7</accession>
<feature type="compositionally biased region" description="Low complexity" evidence="1">
    <location>
        <begin position="160"/>
        <end position="176"/>
    </location>
</feature>
<evidence type="ECO:0008006" key="4">
    <source>
        <dbReference type="Google" id="ProtNLM"/>
    </source>
</evidence>
<dbReference type="InterPro" id="IPR011990">
    <property type="entry name" value="TPR-like_helical_dom_sf"/>
</dbReference>
<dbReference type="SUPFAM" id="SSF81901">
    <property type="entry name" value="HCP-like"/>
    <property type="match status" value="1"/>
</dbReference>
<dbReference type="PANTHER" id="PTHR33137:SF4">
    <property type="entry name" value="MEDIATOR OF RNA POLYMERASE II TRANSCRIPTION SUBUNIT 15A-RELATED"/>
    <property type="match status" value="1"/>
</dbReference>
<keyword evidence="3" id="KW-1185">Reference proteome</keyword>
<feature type="region of interest" description="Disordered" evidence="1">
    <location>
        <begin position="856"/>
        <end position="914"/>
    </location>
</feature>
<dbReference type="EMBL" id="CAKLDI010000001">
    <property type="protein sequence ID" value="CAH0533215.1"/>
    <property type="molecule type" value="Genomic_DNA"/>
</dbReference>
<dbReference type="RefSeq" id="WP_237465513.1">
    <property type="nucleotide sequence ID" value="NZ_CAKLDI010000001.1"/>
</dbReference>
<evidence type="ECO:0000256" key="1">
    <source>
        <dbReference type="SAM" id="MobiDB-lite"/>
    </source>
</evidence>
<reference evidence="2" key="1">
    <citation type="submission" date="2021-11" db="EMBL/GenBank/DDBJ databases">
        <authorList>
            <person name="Rodrigo-Torres L."/>
            <person name="Arahal R. D."/>
            <person name="Lucena T."/>
        </authorList>
    </citation>
    <scope>NUCLEOTIDE SEQUENCE</scope>
    <source>
        <strain evidence="2">CECT 7929</strain>
    </source>
</reference>
<feature type="compositionally biased region" description="Polar residues" evidence="1">
    <location>
        <begin position="865"/>
        <end position="878"/>
    </location>
</feature>
<gene>
    <name evidence="2" type="ORF">VST7929_01079</name>
</gene>
<proteinExistence type="predicted"/>
<evidence type="ECO:0000313" key="3">
    <source>
        <dbReference type="Proteomes" id="UP000838672"/>
    </source>
</evidence>
<name>A0ABN8DTT7_9VIBR</name>
<organism evidence="2 3">
    <name type="scientific">Vibrio stylophorae</name>
    <dbReference type="NCBI Taxonomy" id="659351"/>
    <lineage>
        <taxon>Bacteria</taxon>
        <taxon>Pseudomonadati</taxon>
        <taxon>Pseudomonadota</taxon>
        <taxon>Gammaproteobacteria</taxon>
        <taxon>Vibrionales</taxon>
        <taxon>Vibrionaceae</taxon>
        <taxon>Vibrio</taxon>
    </lineage>
</organism>
<feature type="compositionally biased region" description="Basic and acidic residues" evidence="1">
    <location>
        <begin position="894"/>
        <end position="907"/>
    </location>
</feature>
<protein>
    <recommendedName>
        <fullName evidence="4">DUF4062 domain-containing protein</fullName>
    </recommendedName>
</protein>
<comment type="caution">
    <text evidence="2">The sequence shown here is derived from an EMBL/GenBank/DDBJ whole genome shotgun (WGS) entry which is preliminary data.</text>
</comment>
<feature type="region of interest" description="Disordered" evidence="1">
    <location>
        <begin position="1023"/>
        <end position="1055"/>
    </location>
</feature>
<evidence type="ECO:0000313" key="2">
    <source>
        <dbReference type="EMBL" id="CAH0533215.1"/>
    </source>
</evidence>
<dbReference type="Gene3D" id="1.25.40.10">
    <property type="entry name" value="Tetratricopeptide repeat domain"/>
    <property type="match status" value="1"/>
</dbReference>